<accession>A0ABY6RA46</accession>
<name>A0ABY6RA46_9ACTN</name>
<keyword evidence="1" id="KW-0812">Transmembrane</keyword>
<keyword evidence="1" id="KW-0472">Membrane</keyword>
<gene>
    <name evidence="2" type="ORF">LDH80_35070</name>
</gene>
<dbReference type="EMBL" id="CP084204">
    <property type="protein sequence ID" value="UZX25604.1"/>
    <property type="molecule type" value="Genomic_DNA"/>
</dbReference>
<sequence>MKPLRRIARRATDVPGDVLSDAGWPGEARAAVGCAVLLLTASLTVDAGTHGLTLVRTAGFIALASLLLVVLLPPRVSAAPDLLTVQGLWVTRTVRMDRLTAIAWPAGGTSHRVILRDAEGGRAEVDLRVLTANPALWLRLEAGAHASLQRGTLSPDTSDLARLSLYLDHETTRSVLKVSGLG</sequence>
<proteinExistence type="predicted"/>
<dbReference type="Proteomes" id="UP001164506">
    <property type="component" value="Chromosome"/>
</dbReference>
<organism evidence="2 3">
    <name type="scientific">Streptomyces tanashiensis</name>
    <dbReference type="NCBI Taxonomy" id="67367"/>
    <lineage>
        <taxon>Bacteria</taxon>
        <taxon>Bacillati</taxon>
        <taxon>Actinomycetota</taxon>
        <taxon>Actinomycetes</taxon>
        <taxon>Kitasatosporales</taxon>
        <taxon>Streptomycetaceae</taxon>
        <taxon>Streptomyces</taxon>
    </lineage>
</organism>
<reference evidence="2" key="1">
    <citation type="submission" date="2021-09" db="EMBL/GenBank/DDBJ databases">
        <title>Complete genome sequence and metabolic characterization of Streptomyces tanashiensis DSM 731 the producer of antibacterial Kalafungin and diverse secondary metabolites.</title>
        <authorList>
            <person name="Abbasi M.N."/>
            <person name="Anwar M.N."/>
            <person name="Alam K."/>
            <person name="Shoaib M."/>
            <person name="Lin Z."/>
            <person name="Hayat M."/>
            <person name="Ali M.I."/>
            <person name="Malik H.M.T."/>
            <person name="Ahmed I."/>
            <person name="Li A."/>
            <person name="Hailong Wang H."/>
            <person name="Zhang Y."/>
        </authorList>
    </citation>
    <scope>NUCLEOTIDE SEQUENCE</scope>
    <source>
        <strain evidence="2">Kala</strain>
    </source>
</reference>
<keyword evidence="3" id="KW-1185">Reference proteome</keyword>
<protein>
    <submittedName>
        <fullName evidence="2">Uncharacterized protein</fullName>
    </submittedName>
</protein>
<evidence type="ECO:0000313" key="2">
    <source>
        <dbReference type="EMBL" id="UZX25604.1"/>
    </source>
</evidence>
<feature type="transmembrane region" description="Helical" evidence="1">
    <location>
        <begin position="54"/>
        <end position="72"/>
    </location>
</feature>
<keyword evidence="1" id="KW-1133">Transmembrane helix</keyword>
<dbReference type="GeneID" id="95604773"/>
<dbReference type="RefSeq" id="WP_190102319.1">
    <property type="nucleotide sequence ID" value="NZ_BMUH01000002.1"/>
</dbReference>
<evidence type="ECO:0000256" key="1">
    <source>
        <dbReference type="SAM" id="Phobius"/>
    </source>
</evidence>
<evidence type="ECO:0000313" key="3">
    <source>
        <dbReference type="Proteomes" id="UP001164506"/>
    </source>
</evidence>